<feature type="transmembrane region" description="Helical" evidence="5">
    <location>
        <begin position="204"/>
        <end position="228"/>
    </location>
</feature>
<feature type="transmembrane region" description="Helical" evidence="5">
    <location>
        <begin position="166"/>
        <end position="184"/>
    </location>
</feature>
<evidence type="ECO:0000313" key="6">
    <source>
        <dbReference type="EMBL" id="KAL2289349.1"/>
    </source>
</evidence>
<dbReference type="PANTHER" id="PTHR23294">
    <property type="entry name" value="ET TRANSLATION PRODUCT-RELATED"/>
    <property type="match status" value="1"/>
</dbReference>
<accession>A0ABR4F3T4</accession>
<dbReference type="InterPro" id="IPR051617">
    <property type="entry name" value="UNC-93-like_regulator"/>
</dbReference>
<comment type="subcellular location">
    <subcellularLocation>
        <location evidence="1">Membrane</location>
        <topology evidence="1">Multi-pass membrane protein</topology>
    </subcellularLocation>
</comment>
<feature type="transmembrane region" description="Helical" evidence="5">
    <location>
        <begin position="42"/>
        <end position="62"/>
    </location>
</feature>
<protein>
    <recommendedName>
        <fullName evidence="8">DUF895 domain membrane protein</fullName>
    </recommendedName>
</protein>
<evidence type="ECO:0000256" key="5">
    <source>
        <dbReference type="SAM" id="Phobius"/>
    </source>
</evidence>
<evidence type="ECO:0008006" key="8">
    <source>
        <dbReference type="Google" id="ProtNLM"/>
    </source>
</evidence>
<dbReference type="PANTHER" id="PTHR23294:SF57">
    <property type="entry name" value="CINA C-TERMINAL DOMAIN-CONTAINING PROTEIN"/>
    <property type="match status" value="1"/>
</dbReference>
<keyword evidence="3 5" id="KW-1133">Transmembrane helix</keyword>
<feature type="transmembrane region" description="Helical" evidence="5">
    <location>
        <begin position="9"/>
        <end position="30"/>
    </location>
</feature>
<dbReference type="SUPFAM" id="SSF103473">
    <property type="entry name" value="MFS general substrate transporter"/>
    <property type="match status" value="1"/>
</dbReference>
<keyword evidence="4 5" id="KW-0472">Membrane</keyword>
<evidence type="ECO:0000256" key="1">
    <source>
        <dbReference type="ARBA" id="ARBA00004141"/>
    </source>
</evidence>
<dbReference type="EMBL" id="JBAWTH010000013">
    <property type="protein sequence ID" value="KAL2289349.1"/>
    <property type="molecule type" value="Genomic_DNA"/>
</dbReference>
<evidence type="ECO:0000256" key="4">
    <source>
        <dbReference type="ARBA" id="ARBA00023136"/>
    </source>
</evidence>
<evidence type="ECO:0000256" key="3">
    <source>
        <dbReference type="ARBA" id="ARBA00022989"/>
    </source>
</evidence>
<keyword evidence="7" id="KW-1185">Reference proteome</keyword>
<proteinExistence type="predicted"/>
<evidence type="ECO:0000256" key="2">
    <source>
        <dbReference type="ARBA" id="ARBA00022692"/>
    </source>
</evidence>
<keyword evidence="2 5" id="KW-0812">Transmembrane</keyword>
<feature type="transmembrane region" description="Helical" evidence="5">
    <location>
        <begin position="100"/>
        <end position="119"/>
    </location>
</feature>
<feature type="transmembrane region" description="Helical" evidence="5">
    <location>
        <begin position="274"/>
        <end position="295"/>
    </location>
</feature>
<sequence length="336" mass="37009">MTNSEGRYVAIWMCIRQLGPLVGGAISLALNINTNHAGKVTYTTYQGLVAISALGAPFALLLSQPQNVIRKDGTRIPYMKKTTLGFEARAIWKQLRNREMLMLIPVFMAGQFGVTYQSNYLTAYFTVRSRALASFLTAIVGAAGDLVTGLVLDWNRFSRSTRSKGVYIFVLVFVTGAWTWNAVIESELSRLEDPSTFDLGGGPWFNSAFAVYLLFKFFYEVLQTYIYWLMAEIKGGQNDGDIARTTGILRSWESIGSVVAYAVGATSVSNLKQMILGFALWGFTVPCTLLAIFYYGQKDEGSNGNDDVENEAQQDTDVSSLEAQRIGVEVSKSAAV</sequence>
<feature type="transmembrane region" description="Helical" evidence="5">
    <location>
        <begin position="249"/>
        <end position="268"/>
    </location>
</feature>
<name>A0ABR4F3T4_9PEZI</name>
<organism evidence="6 7">
    <name type="scientific">Diaporthe vaccinii</name>
    <dbReference type="NCBI Taxonomy" id="105482"/>
    <lineage>
        <taxon>Eukaryota</taxon>
        <taxon>Fungi</taxon>
        <taxon>Dikarya</taxon>
        <taxon>Ascomycota</taxon>
        <taxon>Pezizomycotina</taxon>
        <taxon>Sordariomycetes</taxon>
        <taxon>Sordariomycetidae</taxon>
        <taxon>Diaporthales</taxon>
        <taxon>Diaporthaceae</taxon>
        <taxon>Diaporthe</taxon>
        <taxon>Diaporthe eres species complex</taxon>
    </lineage>
</organism>
<dbReference type="InterPro" id="IPR036259">
    <property type="entry name" value="MFS_trans_sf"/>
</dbReference>
<comment type="caution">
    <text evidence="6">The sequence shown here is derived from an EMBL/GenBank/DDBJ whole genome shotgun (WGS) entry which is preliminary data.</text>
</comment>
<feature type="transmembrane region" description="Helical" evidence="5">
    <location>
        <begin position="131"/>
        <end position="154"/>
    </location>
</feature>
<reference evidence="6 7" key="1">
    <citation type="submission" date="2024-03" db="EMBL/GenBank/DDBJ databases">
        <title>A high-quality draft genome sequence of Diaporthe vaccinii, a causative agent of upright dieback and viscid rot disease in cranberry plants.</title>
        <authorList>
            <person name="Sarrasin M."/>
            <person name="Lang B.F."/>
            <person name="Burger G."/>
        </authorList>
    </citation>
    <scope>NUCLEOTIDE SEQUENCE [LARGE SCALE GENOMIC DNA]</scope>
    <source>
        <strain evidence="6 7">IS7</strain>
    </source>
</reference>
<evidence type="ECO:0000313" key="7">
    <source>
        <dbReference type="Proteomes" id="UP001600888"/>
    </source>
</evidence>
<dbReference type="Proteomes" id="UP001600888">
    <property type="component" value="Unassembled WGS sequence"/>
</dbReference>
<gene>
    <name evidence="6" type="ORF">FJTKL_02351</name>
</gene>